<proteinExistence type="predicted"/>
<dbReference type="InterPro" id="IPR025411">
    <property type="entry name" value="DUF4136"/>
</dbReference>
<dbReference type="RefSeq" id="WP_039806002.1">
    <property type="nucleotide sequence ID" value="NZ_CP010415.1"/>
</dbReference>
<organism evidence="3 4">
    <name type="scientific">Azotobacter chroococcum NCIMB 8003</name>
    <dbReference type="NCBI Taxonomy" id="1328314"/>
    <lineage>
        <taxon>Bacteria</taxon>
        <taxon>Pseudomonadati</taxon>
        <taxon>Pseudomonadota</taxon>
        <taxon>Gammaproteobacteria</taxon>
        <taxon>Pseudomonadales</taxon>
        <taxon>Pseudomonadaceae</taxon>
        <taxon>Azotobacter</taxon>
    </lineage>
</organism>
<protein>
    <recommendedName>
        <fullName evidence="2">DUF4136 domain-containing protein</fullName>
    </recommendedName>
</protein>
<keyword evidence="1" id="KW-0732">Signal</keyword>
<dbReference type="AlphaFoldDB" id="A0A0C4WJM5"/>
<dbReference type="Gene3D" id="3.30.160.670">
    <property type="match status" value="1"/>
</dbReference>
<evidence type="ECO:0000259" key="2">
    <source>
        <dbReference type="Pfam" id="PF13590"/>
    </source>
</evidence>
<dbReference type="KEGG" id="acx:Achr_33980"/>
<feature type="chain" id="PRO_5002173145" description="DUF4136 domain-containing protein" evidence="1">
    <location>
        <begin position="22"/>
        <end position="185"/>
    </location>
</feature>
<accession>A0A0C4WJM5</accession>
<evidence type="ECO:0000256" key="1">
    <source>
        <dbReference type="SAM" id="SignalP"/>
    </source>
</evidence>
<evidence type="ECO:0000313" key="3">
    <source>
        <dbReference type="EMBL" id="AJE22803.1"/>
    </source>
</evidence>
<dbReference type="HOGENOM" id="CLU_113282_1_1_6"/>
<dbReference type="STRING" id="1328314.Achr_33980"/>
<sequence length="185" mass="21548">MRTRLLLPLLLLLAACQSVHLERDFDPERDFGAYRTWSWQEPALQYRPADPRLRSDLTEQRMRAAVADQLDQRGLRQARPGKTGDFRVQVWLIVDQRQSQVTSYSGGYWGNPWYGYWGGPGYGETRTYDYQVGTLQIDFYDARDDKLVWRGSAQQTLRSGPYSPAERTRMIRETVAKVLSQYPPH</sequence>
<feature type="signal peptide" evidence="1">
    <location>
        <begin position="1"/>
        <end position="21"/>
    </location>
</feature>
<gene>
    <name evidence="3" type="ORF">Achr_33980</name>
</gene>
<feature type="domain" description="DUF4136" evidence="2">
    <location>
        <begin position="22"/>
        <end position="184"/>
    </location>
</feature>
<dbReference type="Pfam" id="PF13590">
    <property type="entry name" value="DUF4136"/>
    <property type="match status" value="1"/>
</dbReference>
<name>A0A0C4WJM5_9GAMM</name>
<dbReference type="PROSITE" id="PS51257">
    <property type="entry name" value="PROKAR_LIPOPROTEIN"/>
    <property type="match status" value="1"/>
</dbReference>
<dbReference type="Proteomes" id="UP000068210">
    <property type="component" value="Chromosome"/>
</dbReference>
<dbReference type="EMBL" id="CP010415">
    <property type="protein sequence ID" value="AJE22803.1"/>
    <property type="molecule type" value="Genomic_DNA"/>
</dbReference>
<evidence type="ECO:0000313" key="4">
    <source>
        <dbReference type="Proteomes" id="UP000068210"/>
    </source>
</evidence>
<keyword evidence="4" id="KW-1185">Reference proteome</keyword>
<reference evidence="3 4" key="1">
    <citation type="journal article" date="2015" name="PLoS ONE">
        <title>Azotobacter Genomes: The Genome of Azotobacter chroococcum NCIMB 8003 (ATCC 4412).</title>
        <authorList>
            <person name="Robson R.L."/>
            <person name="Jones R."/>
            <person name="Robson R.M."/>
            <person name="Schwartz A."/>
            <person name="Richardson T.H."/>
        </authorList>
    </citation>
    <scope>NUCLEOTIDE SEQUENCE [LARGE SCALE GENOMIC DNA]</scope>
    <source>
        <strain evidence="3 4">NCIMB 8003</strain>
    </source>
</reference>